<dbReference type="InterPro" id="IPR036420">
    <property type="entry name" value="BRCT_dom_sf"/>
</dbReference>
<dbReference type="InterPro" id="IPR012340">
    <property type="entry name" value="NA-bd_OB-fold"/>
</dbReference>
<accession>A0A8S5SZW3</accession>
<evidence type="ECO:0000256" key="4">
    <source>
        <dbReference type="ARBA" id="ARBA00022723"/>
    </source>
</evidence>
<dbReference type="InterPro" id="IPR004150">
    <property type="entry name" value="NAD_DNA_ligase_OB"/>
</dbReference>
<keyword evidence="2 9" id="KW-0436">Ligase</keyword>
<dbReference type="InterPro" id="IPR013839">
    <property type="entry name" value="DNAligase_adenylation"/>
</dbReference>
<organism evidence="9">
    <name type="scientific">Myoviridae sp. ctWb16</name>
    <dbReference type="NCBI Taxonomy" id="2827690"/>
    <lineage>
        <taxon>Viruses</taxon>
        <taxon>Duplodnaviria</taxon>
        <taxon>Heunggongvirae</taxon>
        <taxon>Uroviricota</taxon>
        <taxon>Caudoviricetes</taxon>
    </lineage>
</organism>
<dbReference type="Pfam" id="PF01653">
    <property type="entry name" value="DNA_ligase_aden"/>
    <property type="match status" value="1"/>
</dbReference>
<evidence type="ECO:0000256" key="2">
    <source>
        <dbReference type="ARBA" id="ARBA00022598"/>
    </source>
</evidence>
<evidence type="ECO:0000256" key="5">
    <source>
        <dbReference type="ARBA" id="ARBA00022833"/>
    </source>
</evidence>
<dbReference type="InterPro" id="IPR013840">
    <property type="entry name" value="DNAligase_N"/>
</dbReference>
<evidence type="ECO:0000256" key="3">
    <source>
        <dbReference type="ARBA" id="ARBA00022705"/>
    </source>
</evidence>
<keyword evidence="3" id="KW-0235">DNA replication</keyword>
<feature type="domain" description="BRCT" evidence="8">
    <location>
        <begin position="569"/>
        <end position="644"/>
    </location>
</feature>
<evidence type="ECO:0000259" key="8">
    <source>
        <dbReference type="PROSITE" id="PS50172"/>
    </source>
</evidence>
<sequence length="644" mass="73231">MKTLIDILRVCSDYYTNTGDYYIFDDEDKLILQEYGIEADISTDDVYDSLYDIGKKFYPNDIFFLSVGSEVRGDKVKLPIPLGSMTECKEDELLKWISPNEKYMVSAKLDGCSCLCCYENGQLKIAYSRGDGENGQDITRIINTFENSITSLKIPDNVMIRGEVIVSKENIPLMIDELYKETHYRYKNGRNTVAGQLNSKVCAKTFSKYAHFVAYKIMNFNGSEEEMFQKLEEYGLETAQHSMVDGQYVTEQSAKLGVQSVRDDYEYECDGIIFTVNRKSENYNGYETSTYNPKESRKFKVGAVVNSAETEVEFVEWNVSKNALLNPRIKVKPVDINGVTIDWVTGHNYKNIVDNKIGQGAKIVITRRGDVIPYVEKVISPCEEDKLGIPTIDRSMWDTTENGVFAFYYEGTNDELDRIVSLQRLVYFCNKLNVKFAGEGNLTRIMNFTELNTMSPYNLINLSASVFTQTIGINGIKLYASLHECLKKATIQQLMDAVGAFGDGIGELKLNRIVDTYGELIYDRDKIMQVDGWSDISADQYCSRYAVYLNWCEKFRSSGIELKYAEVQIQSEKFKNIIACFTGIRDKEMEYNIVSGGGKIVTSVTKICNLLITKENNSTSSKAEKAREKGIEIISYDEAVKRFK</sequence>
<dbReference type="EMBL" id="BK032721">
    <property type="protein sequence ID" value="DAF56652.1"/>
    <property type="molecule type" value="Genomic_DNA"/>
</dbReference>
<evidence type="ECO:0000256" key="6">
    <source>
        <dbReference type="ARBA" id="ARBA00023027"/>
    </source>
</evidence>
<dbReference type="EC" id="6.5.1.2" evidence="1"/>
<dbReference type="SUPFAM" id="SSF52113">
    <property type="entry name" value="BRCT domain"/>
    <property type="match status" value="1"/>
</dbReference>
<dbReference type="Pfam" id="PF03120">
    <property type="entry name" value="OB_DNA_ligase"/>
    <property type="match status" value="1"/>
</dbReference>
<dbReference type="PIRSF" id="PIRSF001604">
    <property type="entry name" value="LigA"/>
    <property type="match status" value="1"/>
</dbReference>
<dbReference type="GO" id="GO:0006260">
    <property type="term" value="P:DNA replication"/>
    <property type="evidence" value="ECO:0007669"/>
    <property type="project" value="UniProtKB-KW"/>
</dbReference>
<protein>
    <recommendedName>
        <fullName evidence="1">DNA ligase (NAD(+))</fullName>
        <ecNumber evidence="1">6.5.1.2</ecNumber>
    </recommendedName>
</protein>
<comment type="catalytic activity">
    <reaction evidence="7">
        <text>NAD(+) + (deoxyribonucleotide)n-3'-hydroxyl + 5'-phospho-(deoxyribonucleotide)m = (deoxyribonucleotide)n+m + AMP + beta-nicotinamide D-nucleotide.</text>
        <dbReference type="EC" id="6.5.1.2"/>
    </reaction>
</comment>
<dbReference type="GO" id="GO:0003911">
    <property type="term" value="F:DNA ligase (NAD+) activity"/>
    <property type="evidence" value="ECO:0007669"/>
    <property type="project" value="UniProtKB-EC"/>
</dbReference>
<dbReference type="SMART" id="SM00532">
    <property type="entry name" value="LIGANc"/>
    <property type="match status" value="1"/>
</dbReference>
<dbReference type="InterPro" id="IPR001357">
    <property type="entry name" value="BRCT_dom"/>
</dbReference>
<dbReference type="Pfam" id="PF00533">
    <property type="entry name" value="BRCT"/>
    <property type="match status" value="1"/>
</dbReference>
<evidence type="ECO:0000256" key="1">
    <source>
        <dbReference type="ARBA" id="ARBA00012722"/>
    </source>
</evidence>
<keyword evidence="4" id="KW-0479">Metal-binding</keyword>
<evidence type="ECO:0000256" key="7">
    <source>
        <dbReference type="ARBA" id="ARBA00034005"/>
    </source>
</evidence>
<reference evidence="9" key="1">
    <citation type="journal article" date="2021" name="Proc. Natl. Acad. Sci. U.S.A.">
        <title>A Catalog of Tens of Thousands of Viruses from Human Metagenomes Reveals Hidden Associations with Chronic Diseases.</title>
        <authorList>
            <person name="Tisza M.J."/>
            <person name="Buck C.B."/>
        </authorList>
    </citation>
    <scope>NUCLEOTIDE SEQUENCE</scope>
    <source>
        <strain evidence="9">CtWb16</strain>
    </source>
</reference>
<evidence type="ECO:0000313" key="9">
    <source>
        <dbReference type="EMBL" id="DAF56652.1"/>
    </source>
</evidence>
<proteinExistence type="predicted"/>
<name>A0A8S5SZW3_9CAUD</name>
<dbReference type="PROSITE" id="PS50172">
    <property type="entry name" value="BRCT"/>
    <property type="match status" value="1"/>
</dbReference>
<dbReference type="Gene3D" id="2.40.50.140">
    <property type="entry name" value="Nucleic acid-binding proteins"/>
    <property type="match status" value="1"/>
</dbReference>
<dbReference type="Gene3D" id="3.30.470.30">
    <property type="entry name" value="DNA ligase/mRNA capping enzyme"/>
    <property type="match status" value="1"/>
</dbReference>
<dbReference type="InterPro" id="IPR001679">
    <property type="entry name" value="DNA_ligase"/>
</dbReference>
<dbReference type="SUPFAM" id="SSF56091">
    <property type="entry name" value="DNA ligase/mRNA capping enzyme, catalytic domain"/>
    <property type="match status" value="1"/>
</dbReference>
<dbReference type="SUPFAM" id="SSF50249">
    <property type="entry name" value="Nucleic acid-binding proteins"/>
    <property type="match status" value="1"/>
</dbReference>
<dbReference type="Gene3D" id="3.40.50.10190">
    <property type="entry name" value="BRCT domain"/>
    <property type="match status" value="1"/>
</dbReference>
<keyword evidence="6" id="KW-0520">NAD</keyword>
<dbReference type="GO" id="GO:0006281">
    <property type="term" value="P:DNA repair"/>
    <property type="evidence" value="ECO:0007669"/>
    <property type="project" value="InterPro"/>
</dbReference>
<keyword evidence="5" id="KW-0862">Zinc</keyword>